<accession>A0A0A8YAM5</accession>
<protein>
    <submittedName>
        <fullName evidence="1">Uncharacterized protein</fullName>
    </submittedName>
</protein>
<proteinExistence type="predicted"/>
<name>A0A0A8YAM5_ARUDO</name>
<evidence type="ECO:0000313" key="1">
    <source>
        <dbReference type="EMBL" id="JAD22500.1"/>
    </source>
</evidence>
<sequence length="56" mass="5781">MILGPKKFGSNGLSLPMRAVEFELSGAVCSTAESSCARVELLLTASSLSTQCSSTI</sequence>
<reference evidence="1" key="1">
    <citation type="submission" date="2014-09" db="EMBL/GenBank/DDBJ databases">
        <authorList>
            <person name="Magalhaes I.L.F."/>
            <person name="Oliveira U."/>
            <person name="Santos F.R."/>
            <person name="Vidigal T.H.D.A."/>
            <person name="Brescovit A.D."/>
            <person name="Santos A.J."/>
        </authorList>
    </citation>
    <scope>NUCLEOTIDE SEQUENCE</scope>
    <source>
        <tissue evidence="1">Shoot tissue taken approximately 20 cm above the soil surface</tissue>
    </source>
</reference>
<dbReference type="EMBL" id="GBRH01275395">
    <property type="protein sequence ID" value="JAD22500.1"/>
    <property type="molecule type" value="Transcribed_RNA"/>
</dbReference>
<organism evidence="1">
    <name type="scientific">Arundo donax</name>
    <name type="common">Giant reed</name>
    <name type="synonym">Donax arundinaceus</name>
    <dbReference type="NCBI Taxonomy" id="35708"/>
    <lineage>
        <taxon>Eukaryota</taxon>
        <taxon>Viridiplantae</taxon>
        <taxon>Streptophyta</taxon>
        <taxon>Embryophyta</taxon>
        <taxon>Tracheophyta</taxon>
        <taxon>Spermatophyta</taxon>
        <taxon>Magnoliopsida</taxon>
        <taxon>Liliopsida</taxon>
        <taxon>Poales</taxon>
        <taxon>Poaceae</taxon>
        <taxon>PACMAD clade</taxon>
        <taxon>Arundinoideae</taxon>
        <taxon>Arundineae</taxon>
        <taxon>Arundo</taxon>
    </lineage>
</organism>
<reference evidence="1" key="2">
    <citation type="journal article" date="2015" name="Data Brief">
        <title>Shoot transcriptome of the giant reed, Arundo donax.</title>
        <authorList>
            <person name="Barrero R.A."/>
            <person name="Guerrero F.D."/>
            <person name="Moolhuijzen P."/>
            <person name="Goolsby J.A."/>
            <person name="Tidwell J."/>
            <person name="Bellgard S.E."/>
            <person name="Bellgard M.I."/>
        </authorList>
    </citation>
    <scope>NUCLEOTIDE SEQUENCE</scope>
    <source>
        <tissue evidence="1">Shoot tissue taken approximately 20 cm above the soil surface</tissue>
    </source>
</reference>
<dbReference type="AlphaFoldDB" id="A0A0A8YAM5"/>